<accession>A0A6J7KVP5</accession>
<feature type="domain" description="Glycosyltransferase subfamily 4-like N-terminal" evidence="1">
    <location>
        <begin position="19"/>
        <end position="200"/>
    </location>
</feature>
<evidence type="ECO:0000313" key="2">
    <source>
        <dbReference type="EMBL" id="CAB4959730.1"/>
    </source>
</evidence>
<dbReference type="EMBL" id="CAFBMK010000463">
    <property type="protein sequence ID" value="CAB4959730.1"/>
    <property type="molecule type" value="Genomic_DNA"/>
</dbReference>
<dbReference type="GO" id="GO:0016757">
    <property type="term" value="F:glycosyltransferase activity"/>
    <property type="evidence" value="ECO:0007669"/>
    <property type="project" value="TreeGrafter"/>
</dbReference>
<dbReference type="AlphaFoldDB" id="A0A6J7KVP5"/>
<gene>
    <name evidence="2" type="ORF">UFOPK3564_03982</name>
</gene>
<protein>
    <submittedName>
        <fullName evidence="2">Unannotated protein</fullName>
    </submittedName>
</protein>
<dbReference type="SUPFAM" id="SSF53756">
    <property type="entry name" value="UDP-Glycosyltransferase/glycogen phosphorylase"/>
    <property type="match status" value="1"/>
</dbReference>
<sequence>MRVLSISSLYPPHHLGGYELVHHGVDERLRASGADVRVLVTDHVEPGAVGRPDDPGVHRELRWYWRDHAFPRLRPRAVLALERHNHRVLRRHLAEHRPDVVVFWAMGGMSLSLVGAVRRAGIPAVFVVHDRWPIYGPVFDRFARLTRPLRRAAGPVARRLGTDRPRGPEGTVLLNSLRLADELVRTRSIPPGWRVLAPGVPLPDAPAPERPWAGRLLCLGRLDERKGVDVVVDALALLPVETRLTVVGGGDPSVAAALRARADAAGVGGRLELRAAVDRTALPALFAEHDALVFPVRWSEPFGLVPLEAMSHGRPVVSTAVGGQAEYLEDGGNALVVPVDDPGAVAAAVRRLAGDPDLRARLRDGGLRTAAGLDETRFQEGVETAIRRAAGR</sequence>
<organism evidence="2">
    <name type="scientific">freshwater metagenome</name>
    <dbReference type="NCBI Taxonomy" id="449393"/>
    <lineage>
        <taxon>unclassified sequences</taxon>
        <taxon>metagenomes</taxon>
        <taxon>ecological metagenomes</taxon>
    </lineage>
</organism>
<name>A0A6J7KVP5_9ZZZZ</name>
<dbReference type="Pfam" id="PF13439">
    <property type="entry name" value="Glyco_transf_4"/>
    <property type="match status" value="1"/>
</dbReference>
<proteinExistence type="predicted"/>
<evidence type="ECO:0000259" key="1">
    <source>
        <dbReference type="Pfam" id="PF13439"/>
    </source>
</evidence>
<dbReference type="PANTHER" id="PTHR12526">
    <property type="entry name" value="GLYCOSYLTRANSFERASE"/>
    <property type="match status" value="1"/>
</dbReference>
<dbReference type="Gene3D" id="3.40.50.2000">
    <property type="entry name" value="Glycogen Phosphorylase B"/>
    <property type="match status" value="2"/>
</dbReference>
<dbReference type="PANTHER" id="PTHR12526:SF635">
    <property type="entry name" value="GLYCOSYL TRANSFERASE GROUP 1"/>
    <property type="match status" value="1"/>
</dbReference>
<dbReference type="InterPro" id="IPR028098">
    <property type="entry name" value="Glyco_trans_4-like_N"/>
</dbReference>
<dbReference type="Pfam" id="PF13692">
    <property type="entry name" value="Glyco_trans_1_4"/>
    <property type="match status" value="1"/>
</dbReference>
<reference evidence="2" key="1">
    <citation type="submission" date="2020-05" db="EMBL/GenBank/DDBJ databases">
        <authorList>
            <person name="Chiriac C."/>
            <person name="Salcher M."/>
            <person name="Ghai R."/>
            <person name="Kavagutti S V."/>
        </authorList>
    </citation>
    <scope>NUCLEOTIDE SEQUENCE</scope>
</reference>